<name>A0A9D9N1X6_9SPIR</name>
<feature type="signal peptide" evidence="3">
    <location>
        <begin position="1"/>
        <end position="24"/>
    </location>
</feature>
<feature type="domain" description="VWFA" evidence="4">
    <location>
        <begin position="26"/>
        <end position="172"/>
    </location>
</feature>
<dbReference type="CDD" id="cd00198">
    <property type="entry name" value="vWFA"/>
    <property type="match status" value="1"/>
</dbReference>
<evidence type="ECO:0000259" key="4">
    <source>
        <dbReference type="PROSITE" id="PS50234"/>
    </source>
</evidence>
<evidence type="ECO:0000313" key="6">
    <source>
        <dbReference type="Proteomes" id="UP000823638"/>
    </source>
</evidence>
<feature type="compositionally biased region" description="Polar residues" evidence="1">
    <location>
        <begin position="197"/>
        <end position="218"/>
    </location>
</feature>
<keyword evidence="2" id="KW-1133">Transmembrane helix</keyword>
<feature type="transmembrane region" description="Helical" evidence="2">
    <location>
        <begin position="443"/>
        <end position="464"/>
    </location>
</feature>
<dbReference type="Pfam" id="PF00092">
    <property type="entry name" value="VWA"/>
    <property type="match status" value="1"/>
</dbReference>
<gene>
    <name evidence="5" type="ORF">IAA81_02960</name>
</gene>
<dbReference type="Proteomes" id="UP000823638">
    <property type="component" value="Unassembled WGS sequence"/>
</dbReference>
<reference evidence="5" key="1">
    <citation type="submission" date="2020-10" db="EMBL/GenBank/DDBJ databases">
        <authorList>
            <person name="Gilroy R."/>
        </authorList>
    </citation>
    <scope>NUCLEOTIDE SEQUENCE</scope>
    <source>
        <strain evidence="5">10532</strain>
    </source>
</reference>
<evidence type="ECO:0000313" key="5">
    <source>
        <dbReference type="EMBL" id="MBO8457173.1"/>
    </source>
</evidence>
<keyword evidence="2" id="KW-0812">Transmembrane</keyword>
<protein>
    <submittedName>
        <fullName evidence="5">VWA domain-containing protein</fullName>
    </submittedName>
</protein>
<keyword evidence="2" id="KW-0472">Membrane</keyword>
<dbReference type="PROSITE" id="PS50234">
    <property type="entry name" value="VWFA"/>
    <property type="match status" value="1"/>
</dbReference>
<dbReference type="AlphaFoldDB" id="A0A9D9N1X6"/>
<dbReference type="EMBL" id="JADIMM010000037">
    <property type="protein sequence ID" value="MBO8457173.1"/>
    <property type="molecule type" value="Genomic_DNA"/>
</dbReference>
<reference evidence="5" key="2">
    <citation type="journal article" date="2021" name="PeerJ">
        <title>Extensive microbial diversity within the chicken gut microbiome revealed by metagenomics and culture.</title>
        <authorList>
            <person name="Gilroy R."/>
            <person name="Ravi A."/>
            <person name="Getino M."/>
            <person name="Pursley I."/>
            <person name="Horton D.L."/>
            <person name="Alikhan N.F."/>
            <person name="Baker D."/>
            <person name="Gharbi K."/>
            <person name="Hall N."/>
            <person name="Watson M."/>
            <person name="Adriaenssens E.M."/>
            <person name="Foster-Nyarko E."/>
            <person name="Jarju S."/>
            <person name="Secka A."/>
            <person name="Antonio M."/>
            <person name="Oren A."/>
            <person name="Chaudhuri R.R."/>
            <person name="La Ragione R."/>
            <person name="Hildebrand F."/>
            <person name="Pallen M.J."/>
        </authorList>
    </citation>
    <scope>NUCLEOTIDE SEQUENCE</scope>
    <source>
        <strain evidence="5">10532</strain>
    </source>
</reference>
<feature type="compositionally biased region" description="Basic and acidic residues" evidence="1">
    <location>
        <begin position="228"/>
        <end position="240"/>
    </location>
</feature>
<evidence type="ECO:0000256" key="1">
    <source>
        <dbReference type="SAM" id="MobiDB-lite"/>
    </source>
</evidence>
<dbReference type="InterPro" id="IPR002035">
    <property type="entry name" value="VWF_A"/>
</dbReference>
<dbReference type="SMART" id="SM00327">
    <property type="entry name" value="VWA"/>
    <property type="match status" value="1"/>
</dbReference>
<feature type="region of interest" description="Disordered" evidence="1">
    <location>
        <begin position="197"/>
        <end position="291"/>
    </location>
</feature>
<comment type="caution">
    <text evidence="5">The sequence shown here is derived from an EMBL/GenBank/DDBJ whole genome shotgun (WGS) entry which is preliminary data.</text>
</comment>
<keyword evidence="3" id="KW-0732">Signal</keyword>
<proteinExistence type="predicted"/>
<dbReference type="Gene3D" id="3.40.50.410">
    <property type="entry name" value="von Willebrand factor, type A domain"/>
    <property type="match status" value="1"/>
</dbReference>
<feature type="compositionally biased region" description="Polar residues" evidence="1">
    <location>
        <begin position="243"/>
        <end position="259"/>
    </location>
</feature>
<sequence length="702" mass="77667">MKKFHALILSLAMMAAGFAQQNTANDIVVLLDTSSSMLPYFDTITEEILPELAVNFVRQGDTFHLISFNVSQTLEAVQIIKTQDDVEKLVARFFLLYPLGKNSDFVSALKYTTQYTSALRVNSNKTIVLISDGLHSPGATSDPANFSFEKTKSEIDTITAKMKSSGWDVYFIKTPSPEGINIVDLDGNAITRTPATTYDTSVNNVNPGKNQEAQVANTKDTETGTGPEIKEEQPEDRSDGSEDLSQADSKSADSVNNETGIKGTETEKREPNITDETGENASTQPVFNPETDSVDITDRITENLGIDPVKLPEEGETADFTKELMVIPEVVFPTDLGNKNYKFKIPLKITNPSEKHIDLELSGIIFQGKNILKKNVFLRLEGKETGNLNPEVTLPSSLSQGEQNITVQLQFADNIRSVPEEGTFHINLKSGTFTSFLEGAGPVILTILLILIAAVIIIVLALFIHRKTESSNVQNVINRTSDEEDRLGTLENYKQEEKRYPGSTVEKDSRASILDSYGTQTKDKNPLETYNQDNSRNERLSALGAGTVAAGKAVKEEEKPLVKRNFNMKPASSVEPIPVLKNRSAMLQLDVLNQTKAIGKRNIHIVKAGNRLSIGGGKDSPFEIFLVKFPKRIAEVRFNGENCDLAILKPEFFPYEETNIVKDCIGREFHIVSSKNYPVTFKLIEYEDPVKKLNALLTSIKN</sequence>
<dbReference type="PIRSF" id="PIRSF008381">
    <property type="entry name" value="TP0020_vWA"/>
    <property type="match status" value="1"/>
</dbReference>
<dbReference type="InterPro" id="IPR011191">
    <property type="entry name" value="Uncharacterised_Tp_vWA"/>
</dbReference>
<organism evidence="5 6">
    <name type="scientific">Candidatus Gallitreponema excrementavium</name>
    <dbReference type="NCBI Taxonomy" id="2840840"/>
    <lineage>
        <taxon>Bacteria</taxon>
        <taxon>Pseudomonadati</taxon>
        <taxon>Spirochaetota</taxon>
        <taxon>Spirochaetia</taxon>
        <taxon>Spirochaetales</taxon>
        <taxon>Candidatus Gallitreponema</taxon>
    </lineage>
</organism>
<dbReference type="InterPro" id="IPR036465">
    <property type="entry name" value="vWFA_dom_sf"/>
</dbReference>
<evidence type="ECO:0000256" key="2">
    <source>
        <dbReference type="SAM" id="Phobius"/>
    </source>
</evidence>
<accession>A0A9D9N1X6</accession>
<evidence type="ECO:0000256" key="3">
    <source>
        <dbReference type="SAM" id="SignalP"/>
    </source>
</evidence>
<feature type="chain" id="PRO_5039061759" evidence="3">
    <location>
        <begin position="25"/>
        <end position="702"/>
    </location>
</feature>
<dbReference type="SUPFAM" id="SSF53300">
    <property type="entry name" value="vWA-like"/>
    <property type="match status" value="1"/>
</dbReference>